<dbReference type="Pfam" id="PF01553">
    <property type="entry name" value="Acyltransferase"/>
    <property type="match status" value="1"/>
</dbReference>
<evidence type="ECO:0000313" key="3">
    <source>
        <dbReference type="EMBL" id="MBC9811328.1"/>
    </source>
</evidence>
<dbReference type="InterPro" id="IPR002123">
    <property type="entry name" value="Plipid/glycerol_acylTrfase"/>
</dbReference>
<organism evidence="3 4">
    <name type="scientific">Taishania pollutisoli</name>
    <dbReference type="NCBI Taxonomy" id="2766479"/>
    <lineage>
        <taxon>Bacteria</taxon>
        <taxon>Pseudomonadati</taxon>
        <taxon>Bacteroidota</taxon>
        <taxon>Flavobacteriia</taxon>
        <taxon>Flavobacteriales</taxon>
        <taxon>Crocinitomicaceae</taxon>
        <taxon>Taishania</taxon>
    </lineage>
</organism>
<keyword evidence="3" id="KW-0808">Transferase</keyword>
<dbReference type="Proteomes" id="UP000652681">
    <property type="component" value="Unassembled WGS sequence"/>
</dbReference>
<keyword evidence="3" id="KW-0012">Acyltransferase</keyword>
<dbReference type="PANTHER" id="PTHR31605:SF0">
    <property type="entry name" value="GLYCEROL-3-PHOSPHATE O-ACYLTRANSFERASE 1"/>
    <property type="match status" value="1"/>
</dbReference>
<name>A0A8J6PN59_9FLAO</name>
<dbReference type="RefSeq" id="WP_216713398.1">
    <property type="nucleotide sequence ID" value="NZ_JACVEL010000001.1"/>
</dbReference>
<reference evidence="3" key="1">
    <citation type="submission" date="2020-09" db="EMBL/GenBank/DDBJ databases">
        <title>Taishania pollutisoli gen. nov., sp. nov., Isolated from Tetrabromobisphenol A-Contaminated Soil.</title>
        <authorList>
            <person name="Chen Q."/>
        </authorList>
    </citation>
    <scope>NUCLEOTIDE SEQUENCE</scope>
    <source>
        <strain evidence="3">CZZ-1</strain>
    </source>
</reference>
<sequence length="440" mass="52146">MMRFFYFMLKITLPYTTRMYYPRQKIINEPKERFGRTIYVSNHTASFMDPLVVAGLRRPIVFFMTRSDVFTPVTKPILWAAHMLPIYREHDGEDTKGKNAEVFRKCAKVLSFGRNLLIFGEGFTDDVFIRRLKPVKKGAVRIGFSALEELKWQKKIYIAAVGCNYSEPNEMRSDLLIATSDKICLNDYKQEYEENPNKVITELTRRIEVLMREQITHVDNKEMAPFHENVMKITRKGMNARCSDTSIPLEKRWKYSQQLANWFNEHVTPENEELMALKKDLESYFSLLRKFRLDEKYVYEYQTKNGSRTKELLFMLTMWPFAILGLIHCGIPYMLCKRFVEKTFRRKVFWGSVKLLTGKISMGLLNIPFIFLFYKFVYPSYWLAFAYYLSIGLFGLAAYMWFRNFKAFKIKGAMKKMDIGKFWKKRTELAEKIKQLIPVA</sequence>
<dbReference type="InterPro" id="IPR052744">
    <property type="entry name" value="GPAT/DAPAT"/>
</dbReference>
<proteinExistence type="predicted"/>
<keyword evidence="4" id="KW-1185">Reference proteome</keyword>
<dbReference type="PANTHER" id="PTHR31605">
    <property type="entry name" value="GLYCEROL-3-PHOSPHATE O-ACYLTRANSFERASE 1"/>
    <property type="match status" value="1"/>
</dbReference>
<dbReference type="SMART" id="SM00563">
    <property type="entry name" value="PlsC"/>
    <property type="match status" value="1"/>
</dbReference>
<dbReference type="GO" id="GO:0016287">
    <property type="term" value="F:glycerone-phosphate O-acyltransferase activity"/>
    <property type="evidence" value="ECO:0007669"/>
    <property type="project" value="TreeGrafter"/>
</dbReference>
<evidence type="ECO:0000259" key="2">
    <source>
        <dbReference type="SMART" id="SM00563"/>
    </source>
</evidence>
<protein>
    <submittedName>
        <fullName evidence="3">1-acyl-sn-glycerol-3-phosphate acyltransferase</fullName>
    </submittedName>
</protein>
<feature type="domain" description="Phospholipid/glycerol acyltransferase" evidence="2">
    <location>
        <begin position="37"/>
        <end position="166"/>
    </location>
</feature>
<dbReference type="AlphaFoldDB" id="A0A8J6PN59"/>
<evidence type="ECO:0000256" key="1">
    <source>
        <dbReference type="SAM" id="Phobius"/>
    </source>
</evidence>
<gene>
    <name evidence="3" type="ORF">H9Y05_02460</name>
</gene>
<accession>A0A8J6PN59</accession>
<keyword evidence="1" id="KW-1133">Transmembrane helix</keyword>
<dbReference type="GO" id="GO:0008654">
    <property type="term" value="P:phospholipid biosynthetic process"/>
    <property type="evidence" value="ECO:0007669"/>
    <property type="project" value="TreeGrafter"/>
</dbReference>
<dbReference type="SUPFAM" id="SSF69593">
    <property type="entry name" value="Glycerol-3-phosphate (1)-acyltransferase"/>
    <property type="match status" value="1"/>
</dbReference>
<feature type="transmembrane region" description="Helical" evidence="1">
    <location>
        <begin position="312"/>
        <end position="335"/>
    </location>
</feature>
<dbReference type="EMBL" id="JACVEL010000001">
    <property type="protein sequence ID" value="MBC9811328.1"/>
    <property type="molecule type" value="Genomic_DNA"/>
</dbReference>
<keyword evidence="1" id="KW-0812">Transmembrane</keyword>
<feature type="transmembrane region" description="Helical" evidence="1">
    <location>
        <begin position="356"/>
        <end position="374"/>
    </location>
</feature>
<dbReference type="GO" id="GO:0004366">
    <property type="term" value="F:glycerol-3-phosphate O-acyltransferase activity"/>
    <property type="evidence" value="ECO:0007669"/>
    <property type="project" value="TreeGrafter"/>
</dbReference>
<comment type="caution">
    <text evidence="3">The sequence shown here is derived from an EMBL/GenBank/DDBJ whole genome shotgun (WGS) entry which is preliminary data.</text>
</comment>
<evidence type="ECO:0000313" key="4">
    <source>
        <dbReference type="Proteomes" id="UP000652681"/>
    </source>
</evidence>
<feature type="transmembrane region" description="Helical" evidence="1">
    <location>
        <begin position="380"/>
        <end position="402"/>
    </location>
</feature>
<keyword evidence="1" id="KW-0472">Membrane</keyword>